<keyword evidence="2" id="KW-0560">Oxidoreductase</keyword>
<dbReference type="PROSITE" id="PS51725">
    <property type="entry name" value="ABM"/>
    <property type="match status" value="1"/>
</dbReference>
<dbReference type="PANTHER" id="PTHR33336">
    <property type="entry name" value="QUINOL MONOOXYGENASE YGIN-RELATED"/>
    <property type="match status" value="1"/>
</dbReference>
<dbReference type="EMBL" id="QRAN01000006">
    <property type="protein sequence ID" value="RLQ22512.1"/>
    <property type="molecule type" value="Genomic_DNA"/>
</dbReference>
<evidence type="ECO:0000313" key="2">
    <source>
        <dbReference type="EMBL" id="RLQ22512.1"/>
    </source>
</evidence>
<dbReference type="AlphaFoldDB" id="A0A3L7E2R0"/>
<dbReference type="GO" id="GO:0004497">
    <property type="term" value="F:monooxygenase activity"/>
    <property type="evidence" value="ECO:0007669"/>
    <property type="project" value="UniProtKB-KW"/>
</dbReference>
<proteinExistence type="predicted"/>
<feature type="domain" description="ABM" evidence="1">
    <location>
        <begin position="11"/>
        <end position="111"/>
    </location>
</feature>
<dbReference type="RefSeq" id="WP_117953653.1">
    <property type="nucleotide sequence ID" value="NZ_QRAN01000006.1"/>
</dbReference>
<evidence type="ECO:0000313" key="3">
    <source>
        <dbReference type="Proteomes" id="UP000265509"/>
    </source>
</evidence>
<keyword evidence="3" id="KW-1185">Reference proteome</keyword>
<protein>
    <submittedName>
        <fullName evidence="2">Antibiotic biosynthesis monooxygenase</fullName>
    </submittedName>
</protein>
<evidence type="ECO:0000259" key="1">
    <source>
        <dbReference type="PROSITE" id="PS51725"/>
    </source>
</evidence>
<dbReference type="Proteomes" id="UP000265509">
    <property type="component" value="Unassembled WGS sequence"/>
</dbReference>
<comment type="caution">
    <text evidence="2">The sequence shown here is derived from an EMBL/GenBank/DDBJ whole genome shotgun (WGS) entry which is preliminary data.</text>
</comment>
<name>A0A3L7E2R0_9GAMM</name>
<dbReference type="InterPro" id="IPR011008">
    <property type="entry name" value="Dimeric_a/b-barrel"/>
</dbReference>
<dbReference type="SUPFAM" id="SSF54909">
    <property type="entry name" value="Dimeric alpha+beta barrel"/>
    <property type="match status" value="1"/>
</dbReference>
<sequence>MVSLHEDRTIIQVITTVDLRPECVDTFLVLLGENIPKVKAESGCLAYDAMVDVSSGLPTQGDLRPNTVTVVEAWSDMAALQQHLGVPHMTTFREAARPCVEHIRHQVLRPV</sequence>
<dbReference type="InterPro" id="IPR050744">
    <property type="entry name" value="AI-2_Isomerase_LsrG"/>
</dbReference>
<reference evidence="2 3" key="1">
    <citation type="submission" date="2018-07" db="EMBL/GenBank/DDBJ databases">
        <title>Halioglobus sp. genome submission.</title>
        <authorList>
            <person name="Ye M.-Q."/>
            <person name="Du Z.-J."/>
        </authorList>
    </citation>
    <scope>NUCLEOTIDE SEQUENCE [LARGE SCALE GENOMIC DNA]</scope>
    <source>
        <strain evidence="2 3">U0301</strain>
    </source>
</reference>
<gene>
    <name evidence="2" type="ORF">DWB85_07805</name>
</gene>
<dbReference type="InterPro" id="IPR007138">
    <property type="entry name" value="ABM_dom"/>
</dbReference>
<dbReference type="OrthoDB" id="9812192at2"/>
<dbReference type="PANTHER" id="PTHR33336:SF3">
    <property type="entry name" value="ABM DOMAIN-CONTAINING PROTEIN"/>
    <property type="match status" value="1"/>
</dbReference>
<dbReference type="Pfam" id="PF03992">
    <property type="entry name" value="ABM"/>
    <property type="match status" value="1"/>
</dbReference>
<accession>A0A3L7E2R0</accession>
<organism evidence="2 3">
    <name type="scientific">Seongchinamella sediminis</name>
    <dbReference type="NCBI Taxonomy" id="2283635"/>
    <lineage>
        <taxon>Bacteria</taxon>
        <taxon>Pseudomonadati</taxon>
        <taxon>Pseudomonadota</taxon>
        <taxon>Gammaproteobacteria</taxon>
        <taxon>Cellvibrionales</taxon>
        <taxon>Halieaceae</taxon>
        <taxon>Seongchinamella</taxon>
    </lineage>
</organism>
<keyword evidence="2" id="KW-0503">Monooxygenase</keyword>
<dbReference type="Gene3D" id="3.30.70.100">
    <property type="match status" value="1"/>
</dbReference>